<dbReference type="RefSeq" id="WP_168206842.1">
    <property type="nucleotide sequence ID" value="NZ_CP036339.1"/>
</dbReference>
<dbReference type="AlphaFoldDB" id="A0A517TY74"/>
<reference evidence="1 2" key="1">
    <citation type="submission" date="2019-02" db="EMBL/GenBank/DDBJ databases">
        <title>Deep-cultivation of Planctomycetes and their phenomic and genomic characterization uncovers novel biology.</title>
        <authorList>
            <person name="Wiegand S."/>
            <person name="Jogler M."/>
            <person name="Boedeker C."/>
            <person name="Pinto D."/>
            <person name="Vollmers J."/>
            <person name="Rivas-Marin E."/>
            <person name="Kohn T."/>
            <person name="Peeters S.H."/>
            <person name="Heuer A."/>
            <person name="Rast P."/>
            <person name="Oberbeckmann S."/>
            <person name="Bunk B."/>
            <person name="Jeske O."/>
            <person name="Meyerdierks A."/>
            <person name="Storesund J.E."/>
            <person name="Kallscheuer N."/>
            <person name="Luecker S."/>
            <person name="Lage O.M."/>
            <person name="Pohl T."/>
            <person name="Merkel B.J."/>
            <person name="Hornburger P."/>
            <person name="Mueller R.-W."/>
            <person name="Bruemmer F."/>
            <person name="Labrenz M."/>
            <person name="Spormann A.M."/>
            <person name="Op den Camp H."/>
            <person name="Overmann J."/>
            <person name="Amann R."/>
            <person name="Jetten M.S.M."/>
            <person name="Mascher T."/>
            <person name="Medema M.H."/>
            <person name="Devos D.P."/>
            <person name="Kaster A.-K."/>
            <person name="Ovreas L."/>
            <person name="Rohde M."/>
            <person name="Galperin M.Y."/>
            <person name="Jogler C."/>
        </authorList>
    </citation>
    <scope>NUCLEOTIDE SEQUENCE [LARGE SCALE GENOMIC DNA]</scope>
    <source>
        <strain evidence="1 2">I41</strain>
    </source>
</reference>
<name>A0A517TY74_9BACT</name>
<keyword evidence="2" id="KW-1185">Reference proteome</keyword>
<accession>A0A517TY74</accession>
<proteinExistence type="predicted"/>
<dbReference type="KEGG" id="llh:I41_25130"/>
<sequence>MPLSQPLREAQVDFGYAYLEVAGELVQAALFVMTLPYSDAFFLQAYEVGRR</sequence>
<dbReference type="Proteomes" id="UP000317909">
    <property type="component" value="Chromosome"/>
</dbReference>
<evidence type="ECO:0000313" key="2">
    <source>
        <dbReference type="Proteomes" id="UP000317909"/>
    </source>
</evidence>
<protein>
    <submittedName>
        <fullName evidence="1">Uncharacterized protein</fullName>
    </submittedName>
</protein>
<gene>
    <name evidence="1" type="ORF">I41_25130</name>
</gene>
<evidence type="ECO:0000313" key="1">
    <source>
        <dbReference type="EMBL" id="QDT73324.1"/>
    </source>
</evidence>
<organism evidence="1 2">
    <name type="scientific">Lacipirellula limnantheis</name>
    <dbReference type="NCBI Taxonomy" id="2528024"/>
    <lineage>
        <taxon>Bacteria</taxon>
        <taxon>Pseudomonadati</taxon>
        <taxon>Planctomycetota</taxon>
        <taxon>Planctomycetia</taxon>
        <taxon>Pirellulales</taxon>
        <taxon>Lacipirellulaceae</taxon>
        <taxon>Lacipirellula</taxon>
    </lineage>
</organism>
<dbReference type="EMBL" id="CP036339">
    <property type="protein sequence ID" value="QDT73324.1"/>
    <property type="molecule type" value="Genomic_DNA"/>
</dbReference>